<name>A0A7I4F0T5_PHYPA</name>
<protein>
    <recommendedName>
        <fullName evidence="6">PHD-type domain-containing protein</fullName>
    </recommendedName>
</protein>
<dbReference type="SMART" id="SM00249">
    <property type="entry name" value="PHD"/>
    <property type="match status" value="1"/>
</dbReference>
<reference evidence="7 8" key="2">
    <citation type="journal article" date="2018" name="Plant J.">
        <title>The Physcomitrella patens chromosome-scale assembly reveals moss genome structure and evolution.</title>
        <authorList>
            <person name="Lang D."/>
            <person name="Ullrich K.K."/>
            <person name="Murat F."/>
            <person name="Fuchs J."/>
            <person name="Jenkins J."/>
            <person name="Haas F.B."/>
            <person name="Piednoel M."/>
            <person name="Gundlach H."/>
            <person name="Van Bel M."/>
            <person name="Meyberg R."/>
            <person name="Vives C."/>
            <person name="Morata J."/>
            <person name="Symeonidi A."/>
            <person name="Hiss M."/>
            <person name="Muchero W."/>
            <person name="Kamisugi Y."/>
            <person name="Saleh O."/>
            <person name="Blanc G."/>
            <person name="Decker E.L."/>
            <person name="van Gessel N."/>
            <person name="Grimwood J."/>
            <person name="Hayes R.D."/>
            <person name="Graham S.W."/>
            <person name="Gunter L.E."/>
            <person name="McDaniel S.F."/>
            <person name="Hoernstein S.N.W."/>
            <person name="Larsson A."/>
            <person name="Li F.W."/>
            <person name="Perroud P.F."/>
            <person name="Phillips J."/>
            <person name="Ranjan P."/>
            <person name="Rokshar D.S."/>
            <person name="Rothfels C.J."/>
            <person name="Schneider L."/>
            <person name="Shu S."/>
            <person name="Stevenson D.W."/>
            <person name="Thummler F."/>
            <person name="Tillich M."/>
            <person name="Villarreal Aguilar J.C."/>
            <person name="Widiez T."/>
            <person name="Wong G.K."/>
            <person name="Wymore A."/>
            <person name="Zhang Y."/>
            <person name="Zimmer A.D."/>
            <person name="Quatrano R.S."/>
            <person name="Mayer K.F.X."/>
            <person name="Goodstein D."/>
            <person name="Casacuberta J.M."/>
            <person name="Vandepoele K."/>
            <person name="Reski R."/>
            <person name="Cuming A.C."/>
            <person name="Tuskan G.A."/>
            <person name="Maumus F."/>
            <person name="Salse J."/>
            <person name="Schmutz J."/>
            <person name="Rensing S.A."/>
        </authorList>
    </citation>
    <scope>NUCLEOTIDE SEQUENCE [LARGE SCALE GENOMIC DNA]</scope>
    <source>
        <strain evidence="7 8">cv. Gransden 2004</strain>
    </source>
</reference>
<dbReference type="InterPro" id="IPR001965">
    <property type="entry name" value="Znf_PHD"/>
</dbReference>
<dbReference type="PANTHER" id="PTHR47863:SF4">
    <property type="entry name" value="RING_FYVE_PHD ZINC FINGER SUPERFAMILY PROTEIN"/>
    <property type="match status" value="1"/>
</dbReference>
<evidence type="ECO:0000313" key="8">
    <source>
        <dbReference type="Proteomes" id="UP000006727"/>
    </source>
</evidence>
<dbReference type="EnsemblPlants" id="Pp3c11_3110V3.5">
    <property type="protein sequence ID" value="Pp3c11_3110V3.5"/>
    <property type="gene ID" value="Pp3c11_3110"/>
</dbReference>
<reference evidence="7 8" key="1">
    <citation type="journal article" date="2008" name="Science">
        <title>The Physcomitrella genome reveals evolutionary insights into the conquest of land by plants.</title>
        <authorList>
            <person name="Rensing S."/>
            <person name="Lang D."/>
            <person name="Zimmer A."/>
            <person name="Terry A."/>
            <person name="Salamov A."/>
            <person name="Shapiro H."/>
            <person name="Nishiyama T."/>
            <person name="Perroud P.-F."/>
            <person name="Lindquist E."/>
            <person name="Kamisugi Y."/>
            <person name="Tanahashi T."/>
            <person name="Sakakibara K."/>
            <person name="Fujita T."/>
            <person name="Oishi K."/>
            <person name="Shin-I T."/>
            <person name="Kuroki Y."/>
            <person name="Toyoda A."/>
            <person name="Suzuki Y."/>
            <person name="Hashimoto A."/>
            <person name="Yamaguchi K."/>
            <person name="Sugano A."/>
            <person name="Kohara Y."/>
            <person name="Fujiyama A."/>
            <person name="Anterola A."/>
            <person name="Aoki S."/>
            <person name="Ashton N."/>
            <person name="Barbazuk W.B."/>
            <person name="Barker E."/>
            <person name="Bennetzen J."/>
            <person name="Bezanilla M."/>
            <person name="Blankenship R."/>
            <person name="Cho S.H."/>
            <person name="Dutcher S."/>
            <person name="Estelle M."/>
            <person name="Fawcett J.A."/>
            <person name="Gundlach H."/>
            <person name="Hanada K."/>
            <person name="Heyl A."/>
            <person name="Hicks K.A."/>
            <person name="Hugh J."/>
            <person name="Lohr M."/>
            <person name="Mayer K."/>
            <person name="Melkozernov A."/>
            <person name="Murata T."/>
            <person name="Nelson D."/>
            <person name="Pils B."/>
            <person name="Prigge M."/>
            <person name="Reiss B."/>
            <person name="Renner T."/>
            <person name="Rombauts S."/>
            <person name="Rushton P."/>
            <person name="Sanderfoot A."/>
            <person name="Schween G."/>
            <person name="Shiu S.-H."/>
            <person name="Stueber K."/>
            <person name="Theodoulou F.L."/>
            <person name="Tu H."/>
            <person name="Van de Peer Y."/>
            <person name="Verrier P.J."/>
            <person name="Waters E."/>
            <person name="Wood A."/>
            <person name="Yang L."/>
            <person name="Cove D."/>
            <person name="Cuming A."/>
            <person name="Hasebe M."/>
            <person name="Lucas S."/>
            <person name="Mishler D.B."/>
            <person name="Reski R."/>
            <person name="Grigoriev I."/>
            <person name="Quatrano R.S."/>
            <person name="Boore J.L."/>
        </authorList>
    </citation>
    <scope>NUCLEOTIDE SEQUENCE [LARGE SCALE GENOMIC DNA]</scope>
    <source>
        <strain evidence="7 8">cv. Gransden 2004</strain>
    </source>
</reference>
<keyword evidence="8" id="KW-1185">Reference proteome</keyword>
<dbReference type="PROSITE" id="PS50016">
    <property type="entry name" value="ZF_PHD_2"/>
    <property type="match status" value="1"/>
</dbReference>
<dbReference type="Gene3D" id="3.30.40.10">
    <property type="entry name" value="Zinc/RING finger domain, C3HC4 (zinc finger)"/>
    <property type="match status" value="1"/>
</dbReference>
<organism evidence="7 8">
    <name type="scientific">Physcomitrium patens</name>
    <name type="common">Spreading-leaved earth moss</name>
    <name type="synonym">Physcomitrella patens</name>
    <dbReference type="NCBI Taxonomy" id="3218"/>
    <lineage>
        <taxon>Eukaryota</taxon>
        <taxon>Viridiplantae</taxon>
        <taxon>Streptophyta</taxon>
        <taxon>Embryophyta</taxon>
        <taxon>Bryophyta</taxon>
        <taxon>Bryophytina</taxon>
        <taxon>Bryopsida</taxon>
        <taxon>Funariidae</taxon>
        <taxon>Funariales</taxon>
        <taxon>Funariaceae</taxon>
        <taxon>Physcomitrium</taxon>
    </lineage>
</organism>
<dbReference type="Gramene" id="Pp3c11_3110V3.5">
    <property type="protein sequence ID" value="Pp3c11_3110V3.5"/>
    <property type="gene ID" value="Pp3c11_3110"/>
</dbReference>
<dbReference type="InterPro" id="IPR013083">
    <property type="entry name" value="Znf_RING/FYVE/PHD"/>
</dbReference>
<proteinExistence type="predicted"/>
<evidence type="ECO:0000256" key="4">
    <source>
        <dbReference type="PROSITE-ProRule" id="PRU00146"/>
    </source>
</evidence>
<feature type="region of interest" description="Disordered" evidence="5">
    <location>
        <begin position="360"/>
        <end position="382"/>
    </location>
</feature>
<reference evidence="7" key="3">
    <citation type="submission" date="2020-12" db="UniProtKB">
        <authorList>
            <consortium name="EnsemblPlants"/>
        </authorList>
    </citation>
    <scope>IDENTIFICATION</scope>
</reference>
<dbReference type="EMBL" id="ABEU02000011">
    <property type="status" value="NOT_ANNOTATED_CDS"/>
    <property type="molecule type" value="Genomic_DNA"/>
</dbReference>
<dbReference type="InterPro" id="IPR019787">
    <property type="entry name" value="Znf_PHD-finger"/>
</dbReference>
<feature type="domain" description="PHD-type" evidence="6">
    <location>
        <begin position="500"/>
        <end position="549"/>
    </location>
</feature>
<keyword evidence="2 4" id="KW-0863">Zinc-finger</keyword>
<gene>
    <name evidence="7" type="primary">LOC112288631</name>
</gene>
<keyword evidence="3" id="KW-0862">Zinc</keyword>
<dbReference type="GO" id="GO:0008270">
    <property type="term" value="F:zinc ion binding"/>
    <property type="evidence" value="ECO:0007669"/>
    <property type="project" value="UniProtKB-KW"/>
</dbReference>
<accession>A0A7I4F0T5</accession>
<evidence type="ECO:0000256" key="3">
    <source>
        <dbReference type="ARBA" id="ARBA00022833"/>
    </source>
</evidence>
<dbReference type="SUPFAM" id="SSF57903">
    <property type="entry name" value="FYVE/PHD zinc finger"/>
    <property type="match status" value="1"/>
</dbReference>
<sequence length="564" mass="62957">MEACLSTMELQASALMPGLAWKWILEKLLDLPDFGVAFINEVITTHVTDIEEPYCRPLLERVALRNLQEMVLTDQIDSGAIPLLKALIIQDFVPLTKGSSVKQRFNKELVLRVQTEIVLSVLREDVAEGDKDWVYYASELERIFAEEADPRVLARKRELSALLKSKDQTNDVAAYLKKYSLKKLKNDLNMFIDERRATFKTVFLDQLSRDFLDSNGTPFLEALGDMEKSGELDPRAKQAHLNPANVVSLQTNQDIDLQRVGHESRNGHDMTETGGQGIVLGTAAVSDKKSPRRMILPTRDSSDDVSQEVQNCNVASKQSKTPTSVSLAVPSKEGMPLSRNFGLEVMRSCSPHLSVSIEGEKIHQTRKPSRTNKNVTISGVESDADTQVVERLNIDDEKCEGEGYRKEGAQSPSHSESGSDRRHFQKTVATQVVRRKTTGLPSERRTLEPDRKRASTCSPEAKIAERRDNEKSVIKNESLPLDAEEIYEVDYLDIGDDGQEEICHKCGLDGDLTCCDRCPISMHLKCIEVLGLRVPKSNEDWCCPICVAVKASQGAREAAKMISL</sequence>
<feature type="compositionally biased region" description="Basic and acidic residues" evidence="5">
    <location>
        <begin position="442"/>
        <end position="453"/>
    </location>
</feature>
<evidence type="ECO:0000256" key="1">
    <source>
        <dbReference type="ARBA" id="ARBA00022723"/>
    </source>
</evidence>
<evidence type="ECO:0000313" key="7">
    <source>
        <dbReference type="EnsemblPlants" id="Pp3c11_3110V3.5"/>
    </source>
</evidence>
<evidence type="ECO:0000256" key="5">
    <source>
        <dbReference type="SAM" id="MobiDB-lite"/>
    </source>
</evidence>
<feature type="region of interest" description="Disordered" evidence="5">
    <location>
        <begin position="395"/>
        <end position="459"/>
    </location>
</feature>
<dbReference type="AlphaFoldDB" id="A0A7I4F0T5"/>
<evidence type="ECO:0000259" key="6">
    <source>
        <dbReference type="PROSITE" id="PS50016"/>
    </source>
</evidence>
<evidence type="ECO:0000256" key="2">
    <source>
        <dbReference type="ARBA" id="ARBA00022771"/>
    </source>
</evidence>
<feature type="compositionally biased region" description="Basic and acidic residues" evidence="5">
    <location>
        <begin position="395"/>
        <end position="408"/>
    </location>
</feature>
<keyword evidence="1" id="KW-0479">Metal-binding</keyword>
<dbReference type="Proteomes" id="UP000006727">
    <property type="component" value="Chromosome 11"/>
</dbReference>
<dbReference type="InterPro" id="IPR011011">
    <property type="entry name" value="Znf_FYVE_PHD"/>
</dbReference>
<dbReference type="PANTHER" id="PTHR47863">
    <property type="entry name" value="RING/FYVE/PHD ZINC FINGER SUPERFAMILY PROTEIN"/>
    <property type="match status" value="1"/>
</dbReference>